<feature type="transmembrane region" description="Helical" evidence="6">
    <location>
        <begin position="73"/>
        <end position="97"/>
    </location>
</feature>
<feature type="transmembrane region" description="Helical" evidence="6">
    <location>
        <begin position="377"/>
        <end position="399"/>
    </location>
</feature>
<sequence>MTAARRLLLLLTGINLVNYLDRYVVAAVIEPLGRDLGLTDTQRGWVNGVFLLAYMVGAPLFGMLADRFHRPRLVAVGVALWSLATAGACLVHGFWGLLFTRSLVGVGEAAYASLGPALLADLFPEDERAAKFTWFYLAIPVGSALGYALGGIVAQHWGWRQAFLVAGLPGLFLAARMATLADPPRGGQDQGADTAAGLSYGMKLRAILTNRVWVACTGSYVAYTFAMGALSFWGSAFLQRRHGVSVGSAGEVFGIFLVITGILGTFAGGLLTKRLQHRWPDIGVDLSAATLLLAIPAVFWALSSGNLQVTYLAFFAAMLMLFVNTSPVNALTVSCLPASVRATGTGINVLLIHLLGDALSPALVGRVSEAGGAGGAALGRALLLVIPAIAVSAVALLWARRRPVVA</sequence>
<dbReference type="Proteomes" id="UP000709959">
    <property type="component" value="Unassembled WGS sequence"/>
</dbReference>
<evidence type="ECO:0000313" key="9">
    <source>
        <dbReference type="Proteomes" id="UP000709959"/>
    </source>
</evidence>
<reference evidence="8 9" key="1">
    <citation type="submission" date="2020-10" db="EMBL/GenBank/DDBJ databases">
        <title>Connecting structure to function with the recovery of over 1000 high-quality activated sludge metagenome-assembled genomes encoding full-length rRNA genes using long-read sequencing.</title>
        <authorList>
            <person name="Singleton C.M."/>
            <person name="Petriglieri F."/>
            <person name="Kristensen J.M."/>
            <person name="Kirkegaard R.H."/>
            <person name="Michaelsen T.Y."/>
            <person name="Andersen M.H."/>
            <person name="Karst S.M."/>
            <person name="Dueholm M.S."/>
            <person name="Nielsen P.H."/>
            <person name="Albertsen M."/>
        </authorList>
    </citation>
    <scope>NUCLEOTIDE SEQUENCE [LARGE SCALE GENOMIC DNA]</scope>
    <source>
        <strain evidence="8">OdNE_18-Q3-R46-58_MAXAC.008</strain>
    </source>
</reference>
<feature type="transmembrane region" description="Helical" evidence="6">
    <location>
        <begin position="253"/>
        <end position="272"/>
    </location>
</feature>
<dbReference type="Pfam" id="PF07690">
    <property type="entry name" value="MFS_1"/>
    <property type="match status" value="1"/>
</dbReference>
<feature type="transmembrane region" description="Helical" evidence="6">
    <location>
        <begin position="309"/>
        <end position="333"/>
    </location>
</feature>
<comment type="subcellular location">
    <subcellularLocation>
        <location evidence="1">Membrane</location>
        <topology evidence="1">Multi-pass membrane protein</topology>
    </subcellularLocation>
</comment>
<protein>
    <submittedName>
        <fullName evidence="8">MFS transporter</fullName>
    </submittedName>
</protein>
<evidence type="ECO:0000256" key="5">
    <source>
        <dbReference type="ARBA" id="ARBA00023136"/>
    </source>
</evidence>
<dbReference type="AlphaFoldDB" id="A0A936F5W9"/>
<evidence type="ECO:0000256" key="3">
    <source>
        <dbReference type="ARBA" id="ARBA00022692"/>
    </source>
</evidence>
<feature type="transmembrane region" description="Helical" evidence="6">
    <location>
        <begin position="345"/>
        <end position="365"/>
    </location>
</feature>
<accession>A0A936F5W9</accession>
<evidence type="ECO:0000256" key="4">
    <source>
        <dbReference type="ARBA" id="ARBA00022989"/>
    </source>
</evidence>
<dbReference type="InterPro" id="IPR036259">
    <property type="entry name" value="MFS_trans_sf"/>
</dbReference>
<feature type="transmembrane region" description="Helical" evidence="6">
    <location>
        <begin position="212"/>
        <end position="233"/>
    </location>
</feature>
<name>A0A936F5W9_9BACT</name>
<dbReference type="SUPFAM" id="SSF103473">
    <property type="entry name" value="MFS general substrate transporter"/>
    <property type="match status" value="1"/>
</dbReference>
<keyword evidence="4 6" id="KW-1133">Transmembrane helix</keyword>
<keyword evidence="2" id="KW-0813">Transport</keyword>
<dbReference type="Gene3D" id="1.20.1250.20">
    <property type="entry name" value="MFS general substrate transporter like domains"/>
    <property type="match status" value="1"/>
</dbReference>
<evidence type="ECO:0000313" key="8">
    <source>
        <dbReference type="EMBL" id="MBK8573677.1"/>
    </source>
</evidence>
<dbReference type="EMBL" id="JADKCH010000026">
    <property type="protein sequence ID" value="MBK8573677.1"/>
    <property type="molecule type" value="Genomic_DNA"/>
</dbReference>
<comment type="caution">
    <text evidence="8">The sequence shown here is derived from an EMBL/GenBank/DDBJ whole genome shotgun (WGS) entry which is preliminary data.</text>
</comment>
<dbReference type="InterPro" id="IPR011701">
    <property type="entry name" value="MFS"/>
</dbReference>
<evidence type="ECO:0000256" key="6">
    <source>
        <dbReference type="SAM" id="Phobius"/>
    </source>
</evidence>
<dbReference type="PANTHER" id="PTHR23505">
    <property type="entry name" value="SPINSTER"/>
    <property type="match status" value="1"/>
</dbReference>
<dbReference type="GO" id="GO:0022857">
    <property type="term" value="F:transmembrane transporter activity"/>
    <property type="evidence" value="ECO:0007669"/>
    <property type="project" value="InterPro"/>
</dbReference>
<proteinExistence type="predicted"/>
<evidence type="ECO:0000256" key="2">
    <source>
        <dbReference type="ARBA" id="ARBA00022448"/>
    </source>
</evidence>
<dbReference type="InterPro" id="IPR020846">
    <property type="entry name" value="MFS_dom"/>
</dbReference>
<dbReference type="GO" id="GO:0016020">
    <property type="term" value="C:membrane"/>
    <property type="evidence" value="ECO:0007669"/>
    <property type="project" value="UniProtKB-SubCell"/>
</dbReference>
<organism evidence="8 9">
    <name type="scientific">Candidatus Geothrix odensensis</name>
    <dbReference type="NCBI Taxonomy" id="2954440"/>
    <lineage>
        <taxon>Bacteria</taxon>
        <taxon>Pseudomonadati</taxon>
        <taxon>Acidobacteriota</taxon>
        <taxon>Holophagae</taxon>
        <taxon>Holophagales</taxon>
        <taxon>Holophagaceae</taxon>
        <taxon>Geothrix</taxon>
    </lineage>
</organism>
<gene>
    <name evidence="8" type="ORF">IPN91_13865</name>
</gene>
<dbReference type="CDD" id="cd17328">
    <property type="entry name" value="MFS_spinster_like"/>
    <property type="match status" value="1"/>
</dbReference>
<dbReference type="PROSITE" id="PS50850">
    <property type="entry name" value="MFS"/>
    <property type="match status" value="1"/>
</dbReference>
<dbReference type="PANTHER" id="PTHR23505:SF79">
    <property type="entry name" value="PROTEIN SPINSTER"/>
    <property type="match status" value="1"/>
</dbReference>
<evidence type="ECO:0000256" key="1">
    <source>
        <dbReference type="ARBA" id="ARBA00004141"/>
    </source>
</evidence>
<feature type="transmembrane region" description="Helical" evidence="6">
    <location>
        <begin position="42"/>
        <end position="61"/>
    </location>
</feature>
<keyword evidence="3 6" id="KW-0812">Transmembrane</keyword>
<evidence type="ECO:0000259" key="7">
    <source>
        <dbReference type="PROSITE" id="PS50850"/>
    </source>
</evidence>
<feature type="domain" description="Major facilitator superfamily (MFS) profile" evidence="7">
    <location>
        <begin position="7"/>
        <end position="402"/>
    </location>
</feature>
<feature type="transmembrane region" description="Helical" evidence="6">
    <location>
        <begin position="284"/>
        <end position="303"/>
    </location>
</feature>
<dbReference type="InterPro" id="IPR044770">
    <property type="entry name" value="MFS_spinster-like"/>
</dbReference>
<feature type="transmembrane region" description="Helical" evidence="6">
    <location>
        <begin position="134"/>
        <end position="153"/>
    </location>
</feature>
<keyword evidence="5 6" id="KW-0472">Membrane</keyword>